<dbReference type="Proteomes" id="UP000031196">
    <property type="component" value="Unassembled WGS sequence"/>
</dbReference>
<dbReference type="EMBL" id="JWTB01000008">
    <property type="protein sequence ID" value="KIC68677.1"/>
    <property type="molecule type" value="Genomic_DNA"/>
</dbReference>
<gene>
    <name evidence="2" type="ORF">RM50_04210</name>
</gene>
<dbReference type="AlphaFoldDB" id="A0A0B4DIL5"/>
<feature type="region of interest" description="Disordered" evidence="1">
    <location>
        <begin position="1"/>
        <end position="36"/>
    </location>
</feature>
<organism evidence="2 3">
    <name type="scientific">Pseudarthrobacter phenanthrenivorans</name>
    <name type="common">Arthrobacter phenanthrenivorans</name>
    <dbReference type="NCBI Taxonomy" id="361575"/>
    <lineage>
        <taxon>Bacteria</taxon>
        <taxon>Bacillati</taxon>
        <taxon>Actinomycetota</taxon>
        <taxon>Actinomycetes</taxon>
        <taxon>Micrococcales</taxon>
        <taxon>Micrococcaceae</taxon>
        <taxon>Pseudarthrobacter</taxon>
    </lineage>
</organism>
<feature type="compositionally biased region" description="Basic residues" evidence="1">
    <location>
        <begin position="1"/>
        <end position="10"/>
    </location>
</feature>
<protein>
    <submittedName>
        <fullName evidence="2">Uncharacterized protein</fullName>
    </submittedName>
</protein>
<accession>A0A0B4DIL5</accession>
<name>A0A0B4DIL5_PSEPS</name>
<proteinExistence type="predicted"/>
<comment type="caution">
    <text evidence="2">The sequence shown here is derived from an EMBL/GenBank/DDBJ whole genome shotgun (WGS) entry which is preliminary data.</text>
</comment>
<evidence type="ECO:0000256" key="1">
    <source>
        <dbReference type="SAM" id="MobiDB-lite"/>
    </source>
</evidence>
<feature type="non-terminal residue" evidence="2">
    <location>
        <position position="1"/>
    </location>
</feature>
<evidence type="ECO:0000313" key="2">
    <source>
        <dbReference type="EMBL" id="KIC68677.1"/>
    </source>
</evidence>
<dbReference type="RefSeq" id="WP_043450362.1">
    <property type="nucleotide sequence ID" value="NZ_JWTB01000008.1"/>
</dbReference>
<reference evidence="2 3" key="1">
    <citation type="submission" date="2014-12" db="EMBL/GenBank/DDBJ databases">
        <title>Genome sequencing of Arthrobacter phenanthrenivorans SWC37.</title>
        <authorList>
            <person name="Tan P.W."/>
            <person name="Chan K.-G."/>
        </authorList>
    </citation>
    <scope>NUCLEOTIDE SEQUENCE [LARGE SCALE GENOMIC DNA]</scope>
    <source>
        <strain evidence="2 3">SWC37</strain>
    </source>
</reference>
<evidence type="ECO:0000313" key="3">
    <source>
        <dbReference type="Proteomes" id="UP000031196"/>
    </source>
</evidence>
<sequence>ELHSRPHLKKAQLAVVERAHRADAAEDSMSPTTADDPAVALLSGKPWVSTAEVGQLLGVAPAVVNAHHAAGKLPFTLEPDPESKRGGRRAPSLEVARYLAAQQPSWPTAEEFSAVPSLGLGEVKQALGDESPAGANDGVTEAFLASRETISLADYALMLGIAPDTLKRRVQRGQVETVEAPEATGTQRKLKRIRSDYARAQLHSGG</sequence>